<proteinExistence type="predicted"/>
<evidence type="ECO:0000256" key="1">
    <source>
        <dbReference type="SAM" id="MobiDB-lite"/>
    </source>
</evidence>
<sequence length="315" mass="36210">MEPIYSRDDYIAAIRDFYDFLGKMFLDVPASIIYPPPGGWPDMTPEVMDCLGKDPKVIDLLRHLPFPDDQPYTARPDCLPGCRFYAWKTSADKLKEKKADGEDLLLATEGEEDQFGGKIPKYCVGLTHALNISEHVMLLDIKTGLVCWMNCPEEILKACDPQPSHLVDQSESEAKAEQERSAAVAEGQEDDAEDSDDEDNEPSDSEDDDESEDVEWGPCWPIRQFFIMLKNHFIKLNFIPHSSSRIIQIWTERYTDHKQIPKGVPQFLQSIYHKHGWPNLEVYQKEACLAELKEATGTKGTKYYNLNQYYQNREY</sequence>
<reference evidence="3" key="1">
    <citation type="journal article" date="2019" name="bioRxiv">
        <title>Genomics, evolutionary history and diagnostics of the Alternaria alternata species group including apple and Asian pear pathotypes.</title>
        <authorList>
            <person name="Armitage A.D."/>
            <person name="Cockerton H.M."/>
            <person name="Sreenivasaprasad S."/>
            <person name="Woodhall J.W."/>
            <person name="Lane C.R."/>
            <person name="Harrison R.J."/>
            <person name="Clarkson J.P."/>
        </authorList>
    </citation>
    <scope>NUCLEOTIDE SEQUENCE [LARGE SCALE GENOMIC DNA]</scope>
    <source>
        <strain evidence="3">FERA 1082</strain>
    </source>
</reference>
<evidence type="ECO:0000313" key="2">
    <source>
        <dbReference type="EMBL" id="RYN61813.1"/>
    </source>
</evidence>
<dbReference type="PANTHER" id="PTHR42029">
    <property type="entry name" value="AN04G07800"/>
    <property type="match status" value="1"/>
</dbReference>
<comment type="caution">
    <text evidence="2">The sequence shown here is derived from an EMBL/GenBank/DDBJ whole genome shotgun (WGS) entry which is preliminary data.</text>
</comment>
<dbReference type="Proteomes" id="UP000292402">
    <property type="component" value="Unassembled WGS sequence"/>
</dbReference>
<organism evidence="2 3">
    <name type="scientific">Alternaria tenuissima</name>
    <dbReference type="NCBI Taxonomy" id="119927"/>
    <lineage>
        <taxon>Eukaryota</taxon>
        <taxon>Fungi</taxon>
        <taxon>Dikarya</taxon>
        <taxon>Ascomycota</taxon>
        <taxon>Pezizomycotina</taxon>
        <taxon>Dothideomycetes</taxon>
        <taxon>Pleosporomycetidae</taxon>
        <taxon>Pleosporales</taxon>
        <taxon>Pleosporineae</taxon>
        <taxon>Pleosporaceae</taxon>
        <taxon>Alternaria</taxon>
        <taxon>Alternaria sect. Alternaria</taxon>
        <taxon>Alternaria alternata complex</taxon>
    </lineage>
</organism>
<accession>A0A4Q4MWM0</accession>
<feature type="region of interest" description="Disordered" evidence="1">
    <location>
        <begin position="162"/>
        <end position="214"/>
    </location>
</feature>
<name>A0A4Q4MWM0_9PLEO</name>
<dbReference type="EMBL" id="PDXA01000001">
    <property type="protein sequence ID" value="RYN61813.1"/>
    <property type="molecule type" value="Genomic_DNA"/>
</dbReference>
<dbReference type="AlphaFoldDB" id="A0A4Q4MWM0"/>
<evidence type="ECO:0000313" key="3">
    <source>
        <dbReference type="Proteomes" id="UP000292402"/>
    </source>
</evidence>
<gene>
    <name evidence="2" type="ORF">AA0114_g593</name>
</gene>
<feature type="compositionally biased region" description="Acidic residues" evidence="1">
    <location>
        <begin position="187"/>
        <end position="214"/>
    </location>
</feature>
<dbReference type="PANTHER" id="PTHR42029:SF3">
    <property type="entry name" value="AN04G07800"/>
    <property type="match status" value="1"/>
</dbReference>
<protein>
    <submittedName>
        <fullName evidence="2">Uncharacterized protein</fullName>
    </submittedName>
</protein>